<dbReference type="Pfam" id="PF13622">
    <property type="entry name" value="4HBT_3"/>
    <property type="match status" value="1"/>
</dbReference>
<evidence type="ECO:0000259" key="6">
    <source>
        <dbReference type="Pfam" id="PF13622"/>
    </source>
</evidence>
<dbReference type="AlphaFoldDB" id="A0A915AIK0"/>
<proteinExistence type="inferred from homology"/>
<evidence type="ECO:0000313" key="7">
    <source>
        <dbReference type="Proteomes" id="UP000887569"/>
    </source>
</evidence>
<name>A0A915AIK0_PARUN</name>
<dbReference type="Proteomes" id="UP000887569">
    <property type="component" value="Unplaced"/>
</dbReference>
<comment type="similarity">
    <text evidence="1">Belongs to the C/M/P thioester hydrolase family.</text>
</comment>
<reference evidence="8" key="1">
    <citation type="submission" date="2022-11" db="UniProtKB">
        <authorList>
            <consortium name="WormBaseParasite"/>
        </authorList>
    </citation>
    <scope>IDENTIFICATION</scope>
</reference>
<keyword evidence="4" id="KW-0443">Lipid metabolism</keyword>
<dbReference type="FunFam" id="2.40.160.210:FF:000001">
    <property type="entry name" value="Acyl-CoA thioesterase II"/>
    <property type="match status" value="1"/>
</dbReference>
<keyword evidence="3" id="KW-0378">Hydrolase</keyword>
<dbReference type="InterPro" id="IPR025652">
    <property type="entry name" value="TesB_C"/>
</dbReference>
<evidence type="ECO:0000259" key="5">
    <source>
        <dbReference type="Pfam" id="PF02551"/>
    </source>
</evidence>
<dbReference type="SUPFAM" id="SSF54637">
    <property type="entry name" value="Thioesterase/thiol ester dehydrase-isomerase"/>
    <property type="match status" value="2"/>
</dbReference>
<comment type="subunit">
    <text evidence="2">Homotetramer.</text>
</comment>
<dbReference type="NCBIfam" id="TIGR00189">
    <property type="entry name" value="tesB"/>
    <property type="match status" value="1"/>
</dbReference>
<dbReference type="Gene3D" id="2.40.160.210">
    <property type="entry name" value="Acyl-CoA thioesterase, double hotdog domain"/>
    <property type="match status" value="1"/>
</dbReference>
<dbReference type="InterPro" id="IPR003703">
    <property type="entry name" value="Acyl_CoA_thio"/>
</dbReference>
<dbReference type="CDD" id="cd03445">
    <property type="entry name" value="Thioesterase_II_repeat2"/>
    <property type="match status" value="1"/>
</dbReference>
<organism evidence="7 8">
    <name type="scientific">Parascaris univalens</name>
    <name type="common">Nematode worm</name>
    <dbReference type="NCBI Taxonomy" id="6257"/>
    <lineage>
        <taxon>Eukaryota</taxon>
        <taxon>Metazoa</taxon>
        <taxon>Ecdysozoa</taxon>
        <taxon>Nematoda</taxon>
        <taxon>Chromadorea</taxon>
        <taxon>Rhabditida</taxon>
        <taxon>Spirurina</taxon>
        <taxon>Ascaridomorpha</taxon>
        <taxon>Ascaridoidea</taxon>
        <taxon>Ascarididae</taxon>
        <taxon>Parascaris</taxon>
    </lineage>
</organism>
<protein>
    <submittedName>
        <fullName evidence="8">Acyl-CoA thioesterase II</fullName>
    </submittedName>
</protein>
<evidence type="ECO:0000256" key="4">
    <source>
        <dbReference type="ARBA" id="ARBA00023098"/>
    </source>
</evidence>
<dbReference type="InterPro" id="IPR029069">
    <property type="entry name" value="HotDog_dom_sf"/>
</dbReference>
<dbReference type="Pfam" id="PF02551">
    <property type="entry name" value="Acyl_CoA_thio"/>
    <property type="match status" value="1"/>
</dbReference>
<sequence>GNSVTLRSSVMSVMAVDDVSVRVANGYIQKDKEASKEEEREQANRRGQLTNVTFVELSSRADDIKAGLIDTFLNLQLIDSNLYLARHLLKGRQSLPAVYGGQVIGQALAAASATVDDTYKPHSLHSYFIQTGSVHKPILYMVDRVSDRRSFCTRVVKAIQEGQAIFTCQVSFHKDEPDSVTHQHEMPKVAPPEELRDFREIIEDSLRDEMVTTAMKAMLKYKLNEMPPAFARIFEFRPVDRDIYGRGCVEGRFEPRSSMWLRTKENIGDDPRLHQCVAAYISDCSMLETAIKPHSSRGFIPSMAFSLDHCVWIHNWDFRVDEWMLYENYSPVARGSRGFIEGRLWTRDGRLILSSAQEGLIRSSKSEDRGRSVSKNKNKIVVRSKPNALLKVKDSLTDNSR</sequence>
<dbReference type="GO" id="GO:0009062">
    <property type="term" value="P:fatty acid catabolic process"/>
    <property type="evidence" value="ECO:0007669"/>
    <property type="project" value="TreeGrafter"/>
</dbReference>
<evidence type="ECO:0000256" key="2">
    <source>
        <dbReference type="ARBA" id="ARBA00011881"/>
    </source>
</evidence>
<evidence type="ECO:0000256" key="3">
    <source>
        <dbReference type="ARBA" id="ARBA00022801"/>
    </source>
</evidence>
<keyword evidence="7" id="KW-1185">Reference proteome</keyword>
<evidence type="ECO:0000313" key="8">
    <source>
        <dbReference type="WBParaSite" id="PgR006_g191_t02"/>
    </source>
</evidence>
<dbReference type="GO" id="GO:0005782">
    <property type="term" value="C:peroxisomal matrix"/>
    <property type="evidence" value="ECO:0007669"/>
    <property type="project" value="TreeGrafter"/>
</dbReference>
<dbReference type="InterPro" id="IPR042171">
    <property type="entry name" value="Acyl-CoA_hotdog"/>
</dbReference>
<dbReference type="PANTHER" id="PTHR11066">
    <property type="entry name" value="ACYL-COA THIOESTERASE"/>
    <property type="match status" value="1"/>
</dbReference>
<dbReference type="WBParaSite" id="PgR006_g191_t02">
    <property type="protein sequence ID" value="PgR006_g191_t02"/>
    <property type="gene ID" value="PgR006_g191"/>
</dbReference>
<evidence type="ECO:0000256" key="1">
    <source>
        <dbReference type="ARBA" id="ARBA00006538"/>
    </source>
</evidence>
<dbReference type="CDD" id="cd03444">
    <property type="entry name" value="Thioesterase_II_repeat1"/>
    <property type="match status" value="1"/>
</dbReference>
<feature type="domain" description="Acyl-CoA thioesterase 2 C-terminal" evidence="5">
    <location>
        <begin position="256"/>
        <end position="360"/>
    </location>
</feature>
<dbReference type="GO" id="GO:0006637">
    <property type="term" value="P:acyl-CoA metabolic process"/>
    <property type="evidence" value="ECO:0007669"/>
    <property type="project" value="InterPro"/>
</dbReference>
<dbReference type="InterPro" id="IPR049449">
    <property type="entry name" value="TesB_ACOT8-like_N"/>
</dbReference>
<accession>A0A915AIK0</accession>
<feature type="domain" description="Acyl-CoA thioesterase-like N-terminal HotDog" evidence="6">
    <location>
        <begin position="97"/>
        <end position="173"/>
    </location>
</feature>
<dbReference type="GO" id="GO:0047617">
    <property type="term" value="F:fatty acyl-CoA hydrolase activity"/>
    <property type="evidence" value="ECO:0007669"/>
    <property type="project" value="InterPro"/>
</dbReference>
<dbReference type="PANTHER" id="PTHR11066:SF49">
    <property type="entry name" value="ACYL-COA THIOESTERASE II"/>
    <property type="match status" value="1"/>
</dbReference>